<protein>
    <recommendedName>
        <fullName evidence="9">Helix-turn-helix transcriptional regulator</fullName>
    </recommendedName>
</protein>
<sequence length="241" mass="27218">MNVVKEIRVLLIERGDLAQLGLRKVLEQYKEVSLVSQVSSMRHVAAFLKKSNPDVVVINLEPSSNSDALLRLVRNWKVAFFTNILLLSWDTSEEFVISAFGAGVDSYYLKRINFPKTNVDTSTFLDALRATYEGQHWIDPEIAGYLLKNSIKSPVKNFSGITLINSCEPDYYQILRENPLTERELTVLELIVAGYTNDEIAERLLLGLGTVKTHIRSLLWKLCCDDRTQAAVQALRSGLVK</sequence>
<dbReference type="InterPro" id="IPR039420">
    <property type="entry name" value="WalR-like"/>
</dbReference>
<dbReference type="EMBL" id="CP017599">
    <property type="protein sequence ID" value="AOW98859.1"/>
    <property type="molecule type" value="Genomic_DNA"/>
</dbReference>
<dbReference type="PROSITE" id="PS50110">
    <property type="entry name" value="RESPONSE_REGULATORY"/>
    <property type="match status" value="1"/>
</dbReference>
<name>A0A1D8TMK2_9CYAN</name>
<keyword evidence="1" id="KW-0805">Transcription regulation</keyword>
<dbReference type="SUPFAM" id="SSF52172">
    <property type="entry name" value="CheY-like"/>
    <property type="match status" value="1"/>
</dbReference>
<dbReference type="Proteomes" id="UP000177870">
    <property type="component" value="Chromosome"/>
</dbReference>
<dbReference type="KEGG" id="mpro:BJP34_04790"/>
<dbReference type="PANTHER" id="PTHR43214:SF24">
    <property type="entry name" value="TRANSCRIPTIONAL REGULATORY PROTEIN NARL-RELATED"/>
    <property type="match status" value="1"/>
</dbReference>
<evidence type="ECO:0008006" key="9">
    <source>
        <dbReference type="Google" id="ProtNLM"/>
    </source>
</evidence>
<organism evidence="7 8">
    <name type="scientific">Moorena producens PAL-8-15-08-1</name>
    <dbReference type="NCBI Taxonomy" id="1458985"/>
    <lineage>
        <taxon>Bacteria</taxon>
        <taxon>Bacillati</taxon>
        <taxon>Cyanobacteriota</taxon>
        <taxon>Cyanophyceae</taxon>
        <taxon>Coleofasciculales</taxon>
        <taxon>Coleofasciculaceae</taxon>
        <taxon>Moorena</taxon>
    </lineage>
</organism>
<proteinExistence type="predicted"/>
<dbReference type="CDD" id="cd06170">
    <property type="entry name" value="LuxR_C_like"/>
    <property type="match status" value="1"/>
</dbReference>
<dbReference type="InterPro" id="IPR011006">
    <property type="entry name" value="CheY-like_superfamily"/>
</dbReference>
<dbReference type="InterPro" id="IPR016032">
    <property type="entry name" value="Sig_transdc_resp-reg_C-effctor"/>
</dbReference>
<dbReference type="GO" id="GO:0006355">
    <property type="term" value="P:regulation of DNA-templated transcription"/>
    <property type="evidence" value="ECO:0007669"/>
    <property type="project" value="InterPro"/>
</dbReference>
<evidence type="ECO:0000256" key="2">
    <source>
        <dbReference type="ARBA" id="ARBA00023125"/>
    </source>
</evidence>
<dbReference type="InterPro" id="IPR000792">
    <property type="entry name" value="Tscrpt_reg_LuxR_C"/>
</dbReference>
<dbReference type="SUPFAM" id="SSF46894">
    <property type="entry name" value="C-terminal effector domain of the bipartite response regulators"/>
    <property type="match status" value="1"/>
</dbReference>
<evidence type="ECO:0000313" key="8">
    <source>
        <dbReference type="Proteomes" id="UP000177870"/>
    </source>
</evidence>
<evidence type="ECO:0000313" key="7">
    <source>
        <dbReference type="EMBL" id="AOW98859.1"/>
    </source>
</evidence>
<evidence type="ECO:0000259" key="5">
    <source>
        <dbReference type="PROSITE" id="PS50043"/>
    </source>
</evidence>
<dbReference type="STRING" id="1458985.BJP34_04790"/>
<dbReference type="SMART" id="SM00421">
    <property type="entry name" value="HTH_LUXR"/>
    <property type="match status" value="1"/>
</dbReference>
<evidence type="ECO:0000256" key="4">
    <source>
        <dbReference type="PROSITE-ProRule" id="PRU00169"/>
    </source>
</evidence>
<feature type="domain" description="Response regulatory" evidence="6">
    <location>
        <begin position="8"/>
        <end position="125"/>
    </location>
</feature>
<evidence type="ECO:0000256" key="3">
    <source>
        <dbReference type="ARBA" id="ARBA00023163"/>
    </source>
</evidence>
<reference evidence="8" key="1">
    <citation type="submission" date="2016-10" db="EMBL/GenBank/DDBJ databases">
        <title>Comparative genomics uncovers the prolific and rare metabolic potential of the cyanobacterial genus Moorea.</title>
        <authorList>
            <person name="Leao T."/>
            <person name="Castelao G."/>
            <person name="Korobeynikov A."/>
            <person name="Monroe E.A."/>
            <person name="Podell S."/>
            <person name="Glukhov E."/>
            <person name="Allen E."/>
            <person name="Gerwick W.H."/>
            <person name="Gerwick L."/>
        </authorList>
    </citation>
    <scope>NUCLEOTIDE SEQUENCE [LARGE SCALE GENOMIC DNA]</scope>
    <source>
        <strain evidence="8">PAL-8-15-08-1</strain>
    </source>
</reference>
<dbReference type="PRINTS" id="PR00038">
    <property type="entry name" value="HTHLUXR"/>
</dbReference>
<feature type="domain" description="HTH luxR-type" evidence="5">
    <location>
        <begin position="173"/>
        <end position="238"/>
    </location>
</feature>
<dbReference type="PROSITE" id="PS00622">
    <property type="entry name" value="HTH_LUXR_1"/>
    <property type="match status" value="1"/>
</dbReference>
<dbReference type="Gene3D" id="3.40.50.2300">
    <property type="match status" value="1"/>
</dbReference>
<dbReference type="GO" id="GO:0000160">
    <property type="term" value="P:phosphorelay signal transduction system"/>
    <property type="evidence" value="ECO:0007669"/>
    <property type="project" value="InterPro"/>
</dbReference>
<gene>
    <name evidence="7" type="ORF">BJP34_04790</name>
</gene>
<accession>A0A1D8TMK2</accession>
<comment type="caution">
    <text evidence="4">Lacks conserved residue(s) required for the propagation of feature annotation.</text>
</comment>
<keyword evidence="3" id="KW-0804">Transcription</keyword>
<dbReference type="Pfam" id="PF00196">
    <property type="entry name" value="GerE"/>
    <property type="match status" value="1"/>
</dbReference>
<dbReference type="PROSITE" id="PS50043">
    <property type="entry name" value="HTH_LUXR_2"/>
    <property type="match status" value="1"/>
</dbReference>
<keyword evidence="2" id="KW-0238">DNA-binding</keyword>
<evidence type="ECO:0000256" key="1">
    <source>
        <dbReference type="ARBA" id="ARBA00023015"/>
    </source>
</evidence>
<evidence type="ECO:0000259" key="6">
    <source>
        <dbReference type="PROSITE" id="PS50110"/>
    </source>
</evidence>
<dbReference type="GO" id="GO:0003677">
    <property type="term" value="F:DNA binding"/>
    <property type="evidence" value="ECO:0007669"/>
    <property type="project" value="UniProtKB-KW"/>
</dbReference>
<dbReference type="PANTHER" id="PTHR43214">
    <property type="entry name" value="TWO-COMPONENT RESPONSE REGULATOR"/>
    <property type="match status" value="1"/>
</dbReference>
<dbReference type="InterPro" id="IPR001789">
    <property type="entry name" value="Sig_transdc_resp-reg_receiver"/>
</dbReference>
<dbReference type="AlphaFoldDB" id="A0A1D8TMK2"/>